<dbReference type="InterPro" id="IPR050557">
    <property type="entry name" value="RTX_toxin/Mannuronan_C5-epim"/>
</dbReference>
<dbReference type="GO" id="GO:0005576">
    <property type="term" value="C:extracellular region"/>
    <property type="evidence" value="ECO:0007669"/>
    <property type="project" value="UniProtKB-SubCell"/>
</dbReference>
<dbReference type="Gene3D" id="2.150.10.10">
    <property type="entry name" value="Serralysin-like metalloprotease, C-terminal"/>
    <property type="match status" value="3"/>
</dbReference>
<dbReference type="Pfam" id="PF13403">
    <property type="entry name" value="Hint_2"/>
    <property type="match status" value="1"/>
</dbReference>
<dbReference type="EMBL" id="JAMD01000001">
    <property type="protein sequence ID" value="KEJ97761.1"/>
    <property type="molecule type" value="Genomic_DNA"/>
</dbReference>
<proteinExistence type="predicted"/>
<comment type="caution">
    <text evidence="4">The sequence shown here is derived from an EMBL/GenBank/DDBJ whole genome shotgun (WGS) entry which is preliminary data.</text>
</comment>
<evidence type="ECO:0000259" key="3">
    <source>
        <dbReference type="Pfam" id="PF13403"/>
    </source>
</evidence>
<dbReference type="PRINTS" id="PR00313">
    <property type="entry name" value="CABNDNGRPT"/>
</dbReference>
<gene>
    <name evidence="4" type="ORF">SUH3_01900</name>
</gene>
<dbReference type="SUPFAM" id="SSF51294">
    <property type="entry name" value="Hedgehog/intein (Hint) domain"/>
    <property type="match status" value="1"/>
</dbReference>
<dbReference type="GO" id="GO:0005509">
    <property type="term" value="F:calcium ion binding"/>
    <property type="evidence" value="ECO:0007669"/>
    <property type="project" value="InterPro"/>
</dbReference>
<feature type="domain" description="Hedgehog/Intein (Hint)" evidence="3">
    <location>
        <begin position="523"/>
        <end position="661"/>
    </location>
</feature>
<dbReference type="GeneID" id="68870303"/>
<evidence type="ECO:0000313" key="5">
    <source>
        <dbReference type="Proteomes" id="UP000027746"/>
    </source>
</evidence>
<dbReference type="OrthoDB" id="6305173at2"/>
<dbReference type="Gene3D" id="2.170.16.10">
    <property type="entry name" value="Hedgehog/Intein (Hint) domain"/>
    <property type="match status" value="1"/>
</dbReference>
<dbReference type="InterPro" id="IPR001343">
    <property type="entry name" value="Hemolysn_Ca-bd"/>
</dbReference>
<dbReference type="Proteomes" id="UP000027746">
    <property type="component" value="Unassembled WGS sequence"/>
</dbReference>
<dbReference type="PANTHER" id="PTHR38340">
    <property type="entry name" value="S-LAYER PROTEIN"/>
    <property type="match status" value="1"/>
</dbReference>
<dbReference type="InterPro" id="IPR018511">
    <property type="entry name" value="Hemolysin-typ_Ca-bd_CS"/>
</dbReference>
<dbReference type="SUPFAM" id="SSF51120">
    <property type="entry name" value="beta-Roll"/>
    <property type="match status" value="3"/>
</dbReference>
<evidence type="ECO:0000256" key="2">
    <source>
        <dbReference type="ARBA" id="ARBA00022525"/>
    </source>
</evidence>
<dbReference type="Pfam" id="PF00353">
    <property type="entry name" value="HemolysinCabind"/>
    <property type="match status" value="4"/>
</dbReference>
<comment type="subcellular location">
    <subcellularLocation>
        <location evidence="1">Secreted</location>
    </subcellularLocation>
</comment>
<accession>A0A073J7S3</accession>
<name>A0A073J7S3_9RHOB</name>
<dbReference type="RefSeq" id="WP_037920835.1">
    <property type="nucleotide sequence ID" value="NZ_CP054599.1"/>
</dbReference>
<sequence length="719" mass="75028">MPTSYEVIFLGTLAKIDPTQSNEVVENAAGILGTHGSANDPLSSHVHNLSAERLSEDDNDTYDTDNGGGYDSFRIDGGTPQDFDAVATYTAVVHYIDGTTANVTAVVFQDVDGNTYLAPETTQNADQAALTAKPIQSIDLTGVIANTGDMAADRVAGEFKTAVDGTAGNDTMTVGYTDAQGDQITSGNDFVAGYDGDDLISTGAGDDTLIGGDGDDTLRGGAGADSMDGGTGRNVLDYSDSTSGVSANLLTNVVFGGYADGDTVIDMTDVAGSAFGDTLVLSNTSGAAWGAGGDDSLRGGTGDDSLFGGDGNDTLEGMAGSDTLYGGAGDDLIHGYEWMATPDGLDSNDLIHGEAGNDTLGGDEGDDTLFGGDDDDVLYGWYGDDQMFGDAGNDMLFGEAGDDLLGGGTGDDTLSGGTGNDTFVYVSGDGADTITDFNTGNTGALNDGDTTNNDFIDLSAFYDNIWELRADFADDGILNQSNTTDLGGDAVDYSDNTQFAAGDSLTFQGADQSSFATDNTGVVCFAAGTLILTPAGEVPVERLRPGDLVVTKDNGPRPVIWSNMRRLGLAELVRRPSLRPVEIKAGVFGNQCPLIVSPQHGIVVRHDNTEILLRAKHLAEMDGGTARVRKGCRGVTYCHLMFEQHEVIFSNGLPSESFFPGPEAIKTLDNAAYNELIGLFPALSRGCDRARVLRSYGKTARVFLRRNTRPARVDSLLSP</sequence>
<protein>
    <recommendedName>
        <fullName evidence="3">Hedgehog/Intein (Hint) domain-containing protein</fullName>
    </recommendedName>
</protein>
<keyword evidence="2" id="KW-0964">Secreted</keyword>
<evidence type="ECO:0000313" key="4">
    <source>
        <dbReference type="EMBL" id="KEJ97761.1"/>
    </source>
</evidence>
<keyword evidence="5" id="KW-1185">Reference proteome</keyword>
<dbReference type="PANTHER" id="PTHR38340:SF1">
    <property type="entry name" value="S-LAYER PROTEIN"/>
    <property type="match status" value="1"/>
</dbReference>
<dbReference type="PROSITE" id="PS00330">
    <property type="entry name" value="HEMOLYSIN_CALCIUM"/>
    <property type="match status" value="6"/>
</dbReference>
<dbReference type="InterPro" id="IPR028992">
    <property type="entry name" value="Hedgehog/Intein_dom"/>
</dbReference>
<organism evidence="4 5">
    <name type="scientific">Pseudosulfitobacter pseudonitzschiae</name>
    <dbReference type="NCBI Taxonomy" id="1402135"/>
    <lineage>
        <taxon>Bacteria</taxon>
        <taxon>Pseudomonadati</taxon>
        <taxon>Pseudomonadota</taxon>
        <taxon>Alphaproteobacteria</taxon>
        <taxon>Rhodobacterales</taxon>
        <taxon>Roseobacteraceae</taxon>
        <taxon>Pseudosulfitobacter</taxon>
    </lineage>
</organism>
<evidence type="ECO:0000256" key="1">
    <source>
        <dbReference type="ARBA" id="ARBA00004613"/>
    </source>
</evidence>
<dbReference type="InterPro" id="IPR011049">
    <property type="entry name" value="Serralysin-like_metalloprot_C"/>
</dbReference>
<reference evidence="4 5" key="1">
    <citation type="submission" date="2014-01" db="EMBL/GenBank/DDBJ databases">
        <title>Sulfitobacter sp. H3 (MCCC 1A00686) Genome Sequencing.</title>
        <authorList>
            <person name="Lai Q."/>
            <person name="Hong Z."/>
        </authorList>
    </citation>
    <scope>NUCLEOTIDE SEQUENCE [LARGE SCALE GENOMIC DNA]</scope>
    <source>
        <strain evidence="4 5">H3</strain>
    </source>
</reference>
<dbReference type="InterPro" id="IPR036844">
    <property type="entry name" value="Hint_dom_sf"/>
</dbReference>
<dbReference type="AlphaFoldDB" id="A0A073J7S3"/>